<reference evidence="3" key="1">
    <citation type="submission" date="2025-08" db="UniProtKB">
        <authorList>
            <consortium name="RefSeq"/>
        </authorList>
    </citation>
    <scope>IDENTIFICATION</scope>
    <source>
        <tissue evidence="3">Fruit stalk</tissue>
    </source>
</reference>
<dbReference type="KEGG" id="dzi:111281770"/>
<feature type="transmembrane region" description="Helical" evidence="1">
    <location>
        <begin position="100"/>
        <end position="118"/>
    </location>
</feature>
<gene>
    <name evidence="3" type="primary">LOC111281770</name>
</gene>
<accession>A0A6P5X9S1</accession>
<feature type="transmembrane region" description="Helical" evidence="1">
    <location>
        <begin position="21"/>
        <end position="40"/>
    </location>
</feature>
<dbReference type="AlphaFoldDB" id="A0A6P5X9S1"/>
<dbReference type="PANTHER" id="PTHR33306:SF7">
    <property type="entry name" value="EXPRESSED PROTEIN"/>
    <property type="match status" value="1"/>
</dbReference>
<keyword evidence="1" id="KW-0472">Membrane</keyword>
<proteinExistence type="predicted"/>
<protein>
    <submittedName>
        <fullName evidence="3">Uncharacterized protein LOC111281770</fullName>
    </submittedName>
</protein>
<organism evidence="2 3">
    <name type="scientific">Durio zibethinus</name>
    <name type="common">Durian</name>
    <dbReference type="NCBI Taxonomy" id="66656"/>
    <lineage>
        <taxon>Eukaryota</taxon>
        <taxon>Viridiplantae</taxon>
        <taxon>Streptophyta</taxon>
        <taxon>Embryophyta</taxon>
        <taxon>Tracheophyta</taxon>
        <taxon>Spermatophyta</taxon>
        <taxon>Magnoliopsida</taxon>
        <taxon>eudicotyledons</taxon>
        <taxon>Gunneridae</taxon>
        <taxon>Pentapetalae</taxon>
        <taxon>rosids</taxon>
        <taxon>malvids</taxon>
        <taxon>Malvales</taxon>
        <taxon>Malvaceae</taxon>
        <taxon>Helicteroideae</taxon>
        <taxon>Durio</taxon>
    </lineage>
</organism>
<evidence type="ECO:0000313" key="2">
    <source>
        <dbReference type="Proteomes" id="UP000515121"/>
    </source>
</evidence>
<keyword evidence="2" id="KW-1185">Reference proteome</keyword>
<dbReference type="OrthoDB" id="1921056at2759"/>
<dbReference type="GeneID" id="111281770"/>
<keyword evidence="1" id="KW-1133">Transmembrane helix</keyword>
<sequence length="128" mass="14813">MAYYRRGDTIFDSFTVSPLPYPVLLILAVTSIFLGISWYVNYESVLETVEEQMSWVLFATPLVLILLARWLSSMEASDMLFSSSPWERRRQTHRRPSGDSSPWVVATFIVLLLILVQYQSVFRGSWLV</sequence>
<dbReference type="PANTHER" id="PTHR33306">
    <property type="entry name" value="EXPRESSED PROTEIN-RELATED-RELATED"/>
    <property type="match status" value="1"/>
</dbReference>
<evidence type="ECO:0000313" key="3">
    <source>
        <dbReference type="RefSeq" id="XP_022725160.1"/>
    </source>
</evidence>
<keyword evidence="1" id="KW-0812">Transmembrane</keyword>
<dbReference type="RefSeq" id="XP_022725160.1">
    <property type="nucleotide sequence ID" value="XM_022869425.1"/>
</dbReference>
<evidence type="ECO:0000256" key="1">
    <source>
        <dbReference type="SAM" id="Phobius"/>
    </source>
</evidence>
<dbReference type="Proteomes" id="UP000515121">
    <property type="component" value="Unplaced"/>
</dbReference>
<feature type="transmembrane region" description="Helical" evidence="1">
    <location>
        <begin position="52"/>
        <end position="71"/>
    </location>
</feature>
<name>A0A6P5X9S1_DURZI</name>